<comment type="caution">
    <text evidence="2">The sequence shown here is derived from an EMBL/GenBank/DDBJ whole genome shotgun (WGS) entry which is preliminary data.</text>
</comment>
<dbReference type="Proteomes" id="UP001378956">
    <property type="component" value="Unassembled WGS sequence"/>
</dbReference>
<proteinExistence type="predicted"/>
<evidence type="ECO:0000313" key="3">
    <source>
        <dbReference type="Proteomes" id="UP001378956"/>
    </source>
</evidence>
<keyword evidence="3" id="KW-1185">Reference proteome</keyword>
<keyword evidence="1" id="KW-0472">Membrane</keyword>
<evidence type="ECO:0000313" key="2">
    <source>
        <dbReference type="EMBL" id="MEJ2905660.1"/>
    </source>
</evidence>
<keyword evidence="1" id="KW-0812">Transmembrane</keyword>
<protein>
    <recommendedName>
        <fullName evidence="4">Subunit length determinant protein</fullName>
    </recommendedName>
</protein>
<sequence>MAQENPYPYEPEFSLSKVIGNRINDLKYVFSFKKLLAAAIITGALLGALSAWVWTPSYTARLTFVIDDAKSSGAGGLAALAGQFGFSMDGIGGGSGVLAGDNVQELVKSQKLIKATLLSSYDTTQTRSLADRYAEVNKLNKKWLKYSKDGKIITFPVNGKQYTRIQDSLLHVMTEQILGGEFGIAKTDKKLGFFEVNTTMKDERLAQLFCTRIIKQATDFYIRTKTSRLRSNVNRLQHRADSIGLILNRKTYAASSASQALLDLNPAYASANATAEVKERDKIVLSTIFTETVKNLEVSKTMLAQETPTVQIVDEPELPLKKNRLKYSMGILTGMLIGGIACGFYILLFRSDKKHPVPHES</sequence>
<organism evidence="2 3">
    <name type="scientific">Pedobacter panaciterrae</name>
    <dbReference type="NCBI Taxonomy" id="363849"/>
    <lineage>
        <taxon>Bacteria</taxon>
        <taxon>Pseudomonadati</taxon>
        <taxon>Bacteroidota</taxon>
        <taxon>Sphingobacteriia</taxon>
        <taxon>Sphingobacteriales</taxon>
        <taxon>Sphingobacteriaceae</taxon>
        <taxon>Pedobacter</taxon>
    </lineage>
</organism>
<feature type="transmembrane region" description="Helical" evidence="1">
    <location>
        <begin position="327"/>
        <end position="348"/>
    </location>
</feature>
<feature type="transmembrane region" description="Helical" evidence="1">
    <location>
        <begin position="35"/>
        <end position="54"/>
    </location>
</feature>
<reference evidence="2 3" key="1">
    <citation type="submission" date="2024-03" db="EMBL/GenBank/DDBJ databases">
        <title>Sequence of Lycoming College Course Isolates.</title>
        <authorList>
            <person name="Plotts O."/>
            <person name="Newman J."/>
        </authorList>
    </citation>
    <scope>NUCLEOTIDE SEQUENCE [LARGE SCALE GENOMIC DNA]</scope>
    <source>
        <strain evidence="2 3">CJB-3</strain>
    </source>
</reference>
<dbReference type="EMBL" id="JBBEUB010000014">
    <property type="protein sequence ID" value="MEJ2905660.1"/>
    <property type="molecule type" value="Genomic_DNA"/>
</dbReference>
<dbReference type="RefSeq" id="WP_337718055.1">
    <property type="nucleotide sequence ID" value="NZ_JBBEUB010000014.1"/>
</dbReference>
<evidence type="ECO:0008006" key="4">
    <source>
        <dbReference type="Google" id="ProtNLM"/>
    </source>
</evidence>
<evidence type="ECO:0000256" key="1">
    <source>
        <dbReference type="SAM" id="Phobius"/>
    </source>
</evidence>
<gene>
    <name evidence="2" type="ORF">WAE58_24665</name>
</gene>
<accession>A0ABU8NTR2</accession>
<name>A0ABU8NTR2_9SPHI</name>
<keyword evidence="1" id="KW-1133">Transmembrane helix</keyword>